<proteinExistence type="predicted"/>
<dbReference type="Proteomes" id="UP000219048">
    <property type="component" value="Unassembled WGS sequence"/>
</dbReference>
<evidence type="ECO:0008006" key="3">
    <source>
        <dbReference type="Google" id="ProtNLM"/>
    </source>
</evidence>
<dbReference type="AlphaFoldDB" id="A0A285MUR6"/>
<evidence type="ECO:0000313" key="2">
    <source>
        <dbReference type="Proteomes" id="UP000219048"/>
    </source>
</evidence>
<reference evidence="2" key="1">
    <citation type="submission" date="2017-09" db="EMBL/GenBank/DDBJ databases">
        <authorList>
            <person name="Varghese N."/>
            <person name="Submissions S."/>
        </authorList>
    </citation>
    <scope>NUCLEOTIDE SEQUENCE [LARGE SCALE GENOMIC DNA]</scope>
    <source>
        <strain evidence="2">DSM 25885</strain>
    </source>
</reference>
<dbReference type="OrthoDB" id="754716at2"/>
<accession>A0A285MUR6</accession>
<name>A0A285MUR6_9FLAO</name>
<sequence>MNQNQSINKPQPIAKAFVSCSLRKEDEPFVEFVEKILQHFGIQPMGTVGRHSIAPVPIVEQMKNNIPLSDFLVVAATPRYVQRDMANSSKSLFGLSEMVHVEAGMAYMSGKPVVVFVKEGTDVGSFLPKVTQYITLDGTNKNVREQWTQIGGLLANAVERVKKFKEAEDQKSFWRMVRNGLAIVGGIKVLDYMTREEED</sequence>
<dbReference type="EMBL" id="OBEH01000002">
    <property type="protein sequence ID" value="SNY99556.1"/>
    <property type="molecule type" value="Genomic_DNA"/>
</dbReference>
<protein>
    <recommendedName>
        <fullName evidence="3">CD-NTase-associated protein 12/Pycsar effector protein TIR domain-containing protein</fullName>
    </recommendedName>
</protein>
<evidence type="ECO:0000313" key="1">
    <source>
        <dbReference type="EMBL" id="SNY99556.1"/>
    </source>
</evidence>
<dbReference type="RefSeq" id="WP_097045049.1">
    <property type="nucleotide sequence ID" value="NZ_OBEH01000002.1"/>
</dbReference>
<gene>
    <name evidence="1" type="ORF">SAMN06265377_1367</name>
</gene>
<organism evidence="1 2">
    <name type="scientific">Flagellimonas pacifica</name>
    <dbReference type="NCBI Taxonomy" id="1247520"/>
    <lineage>
        <taxon>Bacteria</taxon>
        <taxon>Pseudomonadati</taxon>
        <taxon>Bacteroidota</taxon>
        <taxon>Flavobacteriia</taxon>
        <taxon>Flavobacteriales</taxon>
        <taxon>Flavobacteriaceae</taxon>
        <taxon>Flagellimonas</taxon>
    </lineage>
</organism>
<keyword evidence="2" id="KW-1185">Reference proteome</keyword>